<sequence length="145" mass="15270">MMETMNAIKTGKLDMLNCAGLGNTGCTGGDICLLLDWLSLTNTPVGLEKQYPLKLADGTCKAVPKNATGVRVATYTCDELDPGGAGDSRTRHSGCERTHLAELPRGSGTVPLQIPEALATHGPVTVAVNALTWQNYLGGVVQYHC</sequence>
<dbReference type="AlphaFoldDB" id="A0A0L7K4Q3"/>
<dbReference type="SUPFAM" id="SSF54001">
    <property type="entry name" value="Cysteine proteinases"/>
    <property type="match status" value="1"/>
</dbReference>
<dbReference type="InterPro" id="IPR038765">
    <property type="entry name" value="Papain-like_cys_pep_sf"/>
</dbReference>
<feature type="non-terminal residue" evidence="2">
    <location>
        <position position="145"/>
    </location>
</feature>
<dbReference type="GO" id="GO:0008234">
    <property type="term" value="F:cysteine-type peptidase activity"/>
    <property type="evidence" value="ECO:0007669"/>
    <property type="project" value="InterPro"/>
</dbReference>
<proteinExistence type="predicted"/>
<name>A0A0L7K4Q3_OPEBR</name>
<gene>
    <name evidence="2" type="ORF">OBRU01_25560</name>
</gene>
<evidence type="ECO:0000313" key="2">
    <source>
        <dbReference type="EMBL" id="KOB58046.1"/>
    </source>
</evidence>
<dbReference type="Proteomes" id="UP000037510">
    <property type="component" value="Unassembled WGS sequence"/>
</dbReference>
<feature type="domain" description="Peptidase C1A papain C-terminal" evidence="1">
    <location>
        <begin position="6"/>
        <end position="143"/>
    </location>
</feature>
<dbReference type="Gene3D" id="3.90.70.10">
    <property type="entry name" value="Cysteine proteinases"/>
    <property type="match status" value="1"/>
</dbReference>
<dbReference type="Pfam" id="PF00112">
    <property type="entry name" value="Peptidase_C1"/>
    <property type="match status" value="1"/>
</dbReference>
<keyword evidence="3" id="KW-1185">Reference proteome</keyword>
<dbReference type="InterPro" id="IPR000668">
    <property type="entry name" value="Peptidase_C1A_C"/>
</dbReference>
<dbReference type="EMBL" id="JTDY01010752">
    <property type="protein sequence ID" value="KOB58046.1"/>
    <property type="molecule type" value="Genomic_DNA"/>
</dbReference>
<evidence type="ECO:0000259" key="1">
    <source>
        <dbReference type="Pfam" id="PF00112"/>
    </source>
</evidence>
<feature type="non-terminal residue" evidence="2">
    <location>
        <position position="1"/>
    </location>
</feature>
<comment type="caution">
    <text evidence="2">The sequence shown here is derived from an EMBL/GenBank/DDBJ whole genome shotgun (WGS) entry which is preliminary data.</text>
</comment>
<evidence type="ECO:0000313" key="3">
    <source>
        <dbReference type="Proteomes" id="UP000037510"/>
    </source>
</evidence>
<organism evidence="2 3">
    <name type="scientific">Operophtera brumata</name>
    <name type="common">Winter moth</name>
    <name type="synonym">Phalaena brumata</name>
    <dbReference type="NCBI Taxonomy" id="104452"/>
    <lineage>
        <taxon>Eukaryota</taxon>
        <taxon>Metazoa</taxon>
        <taxon>Ecdysozoa</taxon>
        <taxon>Arthropoda</taxon>
        <taxon>Hexapoda</taxon>
        <taxon>Insecta</taxon>
        <taxon>Pterygota</taxon>
        <taxon>Neoptera</taxon>
        <taxon>Endopterygota</taxon>
        <taxon>Lepidoptera</taxon>
        <taxon>Glossata</taxon>
        <taxon>Ditrysia</taxon>
        <taxon>Geometroidea</taxon>
        <taxon>Geometridae</taxon>
        <taxon>Larentiinae</taxon>
        <taxon>Operophtera</taxon>
    </lineage>
</organism>
<dbReference type="STRING" id="104452.A0A0L7K4Q3"/>
<dbReference type="GO" id="GO:0006508">
    <property type="term" value="P:proteolysis"/>
    <property type="evidence" value="ECO:0007669"/>
    <property type="project" value="UniProtKB-KW"/>
</dbReference>
<keyword evidence="2" id="KW-0645">Protease</keyword>
<accession>A0A0L7K4Q3</accession>
<keyword evidence="2" id="KW-0378">Hydrolase</keyword>
<protein>
    <submittedName>
        <fullName evidence="2">Cathepsin O2-like protease</fullName>
    </submittedName>
</protein>
<reference evidence="2 3" key="1">
    <citation type="journal article" date="2015" name="Genome Biol. Evol.">
        <title>The genome of winter moth (Operophtera brumata) provides a genomic perspective on sexual dimorphism and phenology.</title>
        <authorList>
            <person name="Derks M.F."/>
            <person name="Smit S."/>
            <person name="Salis L."/>
            <person name="Schijlen E."/>
            <person name="Bossers A."/>
            <person name="Mateman C."/>
            <person name="Pijl A.S."/>
            <person name="de Ridder D."/>
            <person name="Groenen M.A."/>
            <person name="Visser M.E."/>
            <person name="Megens H.J."/>
        </authorList>
    </citation>
    <scope>NUCLEOTIDE SEQUENCE [LARGE SCALE GENOMIC DNA]</scope>
    <source>
        <strain evidence="2">WM2013NL</strain>
        <tissue evidence="2">Head and thorax</tissue>
    </source>
</reference>